<dbReference type="GO" id="GO:0062129">
    <property type="term" value="C:chitin-based extracellular matrix"/>
    <property type="evidence" value="ECO:0007669"/>
    <property type="project" value="TreeGrafter"/>
</dbReference>
<gene>
    <name evidence="5" type="ORF">PLXY2_LOCUS8822</name>
</gene>
<feature type="chain" id="PRO_5035755573" evidence="4">
    <location>
        <begin position="17"/>
        <end position="261"/>
    </location>
</feature>
<reference evidence="5" key="1">
    <citation type="submission" date="2020-11" db="EMBL/GenBank/DDBJ databases">
        <authorList>
            <person name="Whiteford S."/>
        </authorList>
    </citation>
    <scope>NUCLEOTIDE SEQUENCE</scope>
</reference>
<dbReference type="EMBL" id="CAJHNJ030000033">
    <property type="protein sequence ID" value="CAG9127100.1"/>
    <property type="molecule type" value="Genomic_DNA"/>
</dbReference>
<dbReference type="PANTHER" id="PTHR10380">
    <property type="entry name" value="CUTICLE PROTEIN"/>
    <property type="match status" value="1"/>
</dbReference>
<accession>A0A8S4FIX9</accession>
<dbReference type="AlphaFoldDB" id="A0A8S4FIX9"/>
<proteinExistence type="predicted"/>
<evidence type="ECO:0000313" key="5">
    <source>
        <dbReference type="EMBL" id="CAG9127100.1"/>
    </source>
</evidence>
<evidence type="ECO:0000256" key="3">
    <source>
        <dbReference type="PROSITE-ProRule" id="PRU00497"/>
    </source>
</evidence>
<evidence type="ECO:0000256" key="2">
    <source>
        <dbReference type="ARBA" id="ARBA00022729"/>
    </source>
</evidence>
<evidence type="ECO:0000256" key="4">
    <source>
        <dbReference type="SAM" id="SignalP"/>
    </source>
</evidence>
<dbReference type="GO" id="GO:0008010">
    <property type="term" value="F:structural constituent of chitin-based larval cuticle"/>
    <property type="evidence" value="ECO:0007669"/>
    <property type="project" value="TreeGrafter"/>
</dbReference>
<sequence>MKFLILAVCAVSAVLANQPSTGHSGLYHGAEHAAKATLFAPVAAGQYIADNAQQSARHVRNTPTPTGVFNGASHAAGATLFAPVAAGKYIADNAQQSARHVRNTPSPTGVFNGAAHAAKATAYAPVAAGQYVAGNAHHAAATAAGRSVRQVSPGEAQIVRSEFDAAADGYNYSYETGNGIVAEASGALKKVDDLSAVVVQGSYKYTSPDGTPVLVTYTADENGYQPQSDLLPVGPEVPVAIARALEYLKTHPQQVEPTKKY</sequence>
<dbReference type="PRINTS" id="PR00947">
    <property type="entry name" value="CUTICLE"/>
</dbReference>
<protein>
    <submittedName>
        <fullName evidence="5">(diamondback moth) hypothetical protein</fullName>
    </submittedName>
</protein>
<feature type="signal peptide" evidence="4">
    <location>
        <begin position="1"/>
        <end position="16"/>
    </location>
</feature>
<dbReference type="Proteomes" id="UP000653454">
    <property type="component" value="Unassembled WGS sequence"/>
</dbReference>
<keyword evidence="2 4" id="KW-0732">Signal</keyword>
<organism evidence="5 6">
    <name type="scientific">Plutella xylostella</name>
    <name type="common">Diamondback moth</name>
    <name type="synonym">Plutella maculipennis</name>
    <dbReference type="NCBI Taxonomy" id="51655"/>
    <lineage>
        <taxon>Eukaryota</taxon>
        <taxon>Metazoa</taxon>
        <taxon>Ecdysozoa</taxon>
        <taxon>Arthropoda</taxon>
        <taxon>Hexapoda</taxon>
        <taxon>Insecta</taxon>
        <taxon>Pterygota</taxon>
        <taxon>Neoptera</taxon>
        <taxon>Endopterygota</taxon>
        <taxon>Lepidoptera</taxon>
        <taxon>Glossata</taxon>
        <taxon>Ditrysia</taxon>
        <taxon>Yponomeutoidea</taxon>
        <taxon>Plutellidae</taxon>
        <taxon>Plutella</taxon>
    </lineage>
</organism>
<comment type="caution">
    <text evidence="5">The sequence shown here is derived from an EMBL/GenBank/DDBJ whole genome shotgun (WGS) entry which is preliminary data.</text>
</comment>
<keyword evidence="6" id="KW-1185">Reference proteome</keyword>
<dbReference type="InterPro" id="IPR031311">
    <property type="entry name" value="CHIT_BIND_RR_consensus"/>
</dbReference>
<dbReference type="InterPro" id="IPR050468">
    <property type="entry name" value="Cuticle_Struct_Prot"/>
</dbReference>
<name>A0A8S4FIX9_PLUXY</name>
<keyword evidence="1 3" id="KW-0193">Cuticle</keyword>
<evidence type="ECO:0000313" key="6">
    <source>
        <dbReference type="Proteomes" id="UP000653454"/>
    </source>
</evidence>
<dbReference type="Pfam" id="PF00379">
    <property type="entry name" value="Chitin_bind_4"/>
    <property type="match status" value="1"/>
</dbReference>
<dbReference type="PROSITE" id="PS51155">
    <property type="entry name" value="CHIT_BIND_RR_2"/>
    <property type="match status" value="1"/>
</dbReference>
<dbReference type="PANTHER" id="PTHR10380:SF173">
    <property type="entry name" value="CUTICULAR PROTEIN 47EF, ISOFORM C-RELATED"/>
    <property type="match status" value="1"/>
</dbReference>
<evidence type="ECO:0000256" key="1">
    <source>
        <dbReference type="ARBA" id="ARBA00022460"/>
    </source>
</evidence>
<dbReference type="PROSITE" id="PS00233">
    <property type="entry name" value="CHIT_BIND_RR_1"/>
    <property type="match status" value="1"/>
</dbReference>
<dbReference type="InterPro" id="IPR000618">
    <property type="entry name" value="Insect_cuticle"/>
</dbReference>